<dbReference type="HOGENOM" id="CLU_680614_0_0_1"/>
<organism evidence="2 3">
    <name type="scientific">Tetrahymena thermophila (strain SB210)</name>
    <dbReference type="NCBI Taxonomy" id="312017"/>
    <lineage>
        <taxon>Eukaryota</taxon>
        <taxon>Sar</taxon>
        <taxon>Alveolata</taxon>
        <taxon>Ciliophora</taxon>
        <taxon>Intramacronucleata</taxon>
        <taxon>Oligohymenophorea</taxon>
        <taxon>Hymenostomatida</taxon>
        <taxon>Tetrahymenina</taxon>
        <taxon>Tetrahymenidae</taxon>
        <taxon>Tetrahymena</taxon>
    </lineage>
</organism>
<name>Q245U3_TETTS</name>
<evidence type="ECO:0000313" key="2">
    <source>
        <dbReference type="EMBL" id="EAS03540.1"/>
    </source>
</evidence>
<dbReference type="KEGG" id="tet:TTHERM_00245560"/>
<dbReference type="Pfam" id="PF13181">
    <property type="entry name" value="TPR_8"/>
    <property type="match status" value="2"/>
</dbReference>
<dbReference type="InParanoid" id="Q245U3"/>
<keyword evidence="3" id="KW-1185">Reference proteome</keyword>
<gene>
    <name evidence="2" type="ORF">TTHERM_00245560</name>
</gene>
<keyword evidence="1" id="KW-0802">TPR repeat</keyword>
<dbReference type="Proteomes" id="UP000009168">
    <property type="component" value="Unassembled WGS sequence"/>
</dbReference>
<feature type="repeat" description="TPR" evidence="1">
    <location>
        <begin position="112"/>
        <end position="145"/>
    </location>
</feature>
<feature type="repeat" description="TPR" evidence="1">
    <location>
        <begin position="226"/>
        <end position="259"/>
    </location>
</feature>
<dbReference type="PROSITE" id="PS50005">
    <property type="entry name" value="TPR"/>
    <property type="match status" value="2"/>
</dbReference>
<evidence type="ECO:0000313" key="3">
    <source>
        <dbReference type="Proteomes" id="UP000009168"/>
    </source>
</evidence>
<protein>
    <submittedName>
        <fullName evidence="2">Tetratricopeptide repeat protein</fullName>
    </submittedName>
</protein>
<accession>Q245U3</accession>
<dbReference type="RefSeq" id="XP_001023785.1">
    <property type="nucleotide sequence ID" value="XM_001023785.1"/>
</dbReference>
<sequence>MGQGIGCSFGVDQALEVKEMLLKLDEIKHYEKMKTYKGIKSIYKNLPDLMYRLYPKNFEDFSRIMASCKQLQTPKNFFFSQLVYAICLIQLEDYSKGEDILNGLILRYPTFSHPYFYLGNIQLIKDSRKNASEFYQQCIKVDPSNNEAMLLLEQCKIKFFDPLYDDILEKPPNLQQEVKQLELIAHKINKEDKKCFQAFHIISSNYQSQSSIVECNKYLKMLPNCYGANIKKGQIFMTRYDFDNARSCFEKAMELKPHSWVPLSSFAIIYYIQNELEKSLHYCNRIIESQATLNESNKRALQIAIKIKILCLQALGRVDESLNVCNTNLQKSNYEKDFLLLKNQILVIMEKYKMSQIVQQQIEIQMKKQAHLRTVQLMLYAYEKSIKDHMTMNPKELTFDLHVID</sequence>
<dbReference type="GeneID" id="7841482"/>
<evidence type="ECO:0000256" key="1">
    <source>
        <dbReference type="PROSITE-ProRule" id="PRU00339"/>
    </source>
</evidence>
<dbReference type="InterPro" id="IPR019734">
    <property type="entry name" value="TPR_rpt"/>
</dbReference>
<dbReference type="Gene3D" id="1.25.40.10">
    <property type="entry name" value="Tetratricopeptide repeat domain"/>
    <property type="match status" value="2"/>
</dbReference>
<dbReference type="InterPro" id="IPR011990">
    <property type="entry name" value="TPR-like_helical_dom_sf"/>
</dbReference>
<dbReference type="SMART" id="SM00028">
    <property type="entry name" value="TPR"/>
    <property type="match status" value="3"/>
</dbReference>
<proteinExistence type="predicted"/>
<dbReference type="SUPFAM" id="SSF48452">
    <property type="entry name" value="TPR-like"/>
    <property type="match status" value="1"/>
</dbReference>
<dbReference type="AlphaFoldDB" id="Q245U3"/>
<dbReference type="EMBL" id="GG662474">
    <property type="protein sequence ID" value="EAS03540.1"/>
    <property type="molecule type" value="Genomic_DNA"/>
</dbReference>
<reference evidence="3" key="1">
    <citation type="journal article" date="2006" name="PLoS Biol.">
        <title>Macronuclear genome sequence of the ciliate Tetrahymena thermophila, a model eukaryote.</title>
        <authorList>
            <person name="Eisen J.A."/>
            <person name="Coyne R.S."/>
            <person name="Wu M."/>
            <person name="Wu D."/>
            <person name="Thiagarajan M."/>
            <person name="Wortman J.R."/>
            <person name="Badger J.H."/>
            <person name="Ren Q."/>
            <person name="Amedeo P."/>
            <person name="Jones K.M."/>
            <person name="Tallon L.J."/>
            <person name="Delcher A.L."/>
            <person name="Salzberg S.L."/>
            <person name="Silva J.C."/>
            <person name="Haas B.J."/>
            <person name="Majoros W.H."/>
            <person name="Farzad M."/>
            <person name="Carlton J.M."/>
            <person name="Smith R.K. Jr."/>
            <person name="Garg J."/>
            <person name="Pearlman R.E."/>
            <person name="Karrer K.M."/>
            <person name="Sun L."/>
            <person name="Manning G."/>
            <person name="Elde N.C."/>
            <person name="Turkewitz A.P."/>
            <person name="Asai D.J."/>
            <person name="Wilkes D.E."/>
            <person name="Wang Y."/>
            <person name="Cai H."/>
            <person name="Collins K."/>
            <person name="Stewart B.A."/>
            <person name="Lee S.R."/>
            <person name="Wilamowska K."/>
            <person name="Weinberg Z."/>
            <person name="Ruzzo W.L."/>
            <person name="Wloga D."/>
            <person name="Gaertig J."/>
            <person name="Frankel J."/>
            <person name="Tsao C.-C."/>
            <person name="Gorovsky M.A."/>
            <person name="Keeling P.J."/>
            <person name="Waller R.F."/>
            <person name="Patron N.J."/>
            <person name="Cherry J.M."/>
            <person name="Stover N.A."/>
            <person name="Krieger C.J."/>
            <person name="del Toro C."/>
            <person name="Ryder H.F."/>
            <person name="Williamson S.C."/>
            <person name="Barbeau R.A."/>
            <person name="Hamilton E.P."/>
            <person name="Orias E."/>
        </authorList>
    </citation>
    <scope>NUCLEOTIDE SEQUENCE [LARGE SCALE GENOMIC DNA]</scope>
    <source>
        <strain evidence="3">SB210</strain>
    </source>
</reference>